<accession>A0A0A8Z917</accession>
<reference evidence="1" key="2">
    <citation type="journal article" date="2015" name="Data Brief">
        <title>Shoot transcriptome of the giant reed, Arundo donax.</title>
        <authorList>
            <person name="Barrero R.A."/>
            <person name="Guerrero F.D."/>
            <person name="Moolhuijzen P."/>
            <person name="Goolsby J.A."/>
            <person name="Tidwell J."/>
            <person name="Bellgard S.E."/>
            <person name="Bellgard M.I."/>
        </authorList>
    </citation>
    <scope>NUCLEOTIDE SEQUENCE</scope>
    <source>
        <tissue evidence="1">Shoot tissue taken approximately 20 cm above the soil surface</tissue>
    </source>
</reference>
<dbReference type="AlphaFoldDB" id="A0A0A8Z917"/>
<name>A0A0A8Z917_ARUDO</name>
<protein>
    <submittedName>
        <fullName evidence="1">Uncharacterized protein</fullName>
    </submittedName>
</protein>
<sequence>MQRRRIRNRRNIQYMFVRSYRKLKTNKFLDGSTHTPVIGIFTIHKQRAPQVMRERLVRQTMKVTNLCFSSASFPDYAFSPLLDNSRLGELVSAIFKRLIKFTHFKFSLQ</sequence>
<evidence type="ECO:0000313" key="1">
    <source>
        <dbReference type="EMBL" id="JAD34143.1"/>
    </source>
</evidence>
<reference evidence="1" key="1">
    <citation type="submission" date="2014-09" db="EMBL/GenBank/DDBJ databases">
        <authorList>
            <person name="Magalhaes I.L.F."/>
            <person name="Oliveira U."/>
            <person name="Santos F.R."/>
            <person name="Vidigal T.H.D.A."/>
            <person name="Brescovit A.D."/>
            <person name="Santos A.J."/>
        </authorList>
    </citation>
    <scope>NUCLEOTIDE SEQUENCE</scope>
    <source>
        <tissue evidence="1">Shoot tissue taken approximately 20 cm above the soil surface</tissue>
    </source>
</reference>
<organism evidence="1">
    <name type="scientific">Arundo donax</name>
    <name type="common">Giant reed</name>
    <name type="synonym">Donax arundinaceus</name>
    <dbReference type="NCBI Taxonomy" id="35708"/>
    <lineage>
        <taxon>Eukaryota</taxon>
        <taxon>Viridiplantae</taxon>
        <taxon>Streptophyta</taxon>
        <taxon>Embryophyta</taxon>
        <taxon>Tracheophyta</taxon>
        <taxon>Spermatophyta</taxon>
        <taxon>Magnoliopsida</taxon>
        <taxon>Liliopsida</taxon>
        <taxon>Poales</taxon>
        <taxon>Poaceae</taxon>
        <taxon>PACMAD clade</taxon>
        <taxon>Arundinoideae</taxon>
        <taxon>Arundineae</taxon>
        <taxon>Arundo</taxon>
    </lineage>
</organism>
<dbReference type="EMBL" id="GBRH01263752">
    <property type="protein sequence ID" value="JAD34143.1"/>
    <property type="molecule type" value="Transcribed_RNA"/>
</dbReference>
<proteinExistence type="predicted"/>